<dbReference type="InterPro" id="IPR013761">
    <property type="entry name" value="SAM/pointed_sf"/>
</dbReference>
<feature type="compositionally biased region" description="Pro residues" evidence="1">
    <location>
        <begin position="1"/>
        <end position="10"/>
    </location>
</feature>
<accession>A0A9W8G7L9</accession>
<name>A0A9W8G7L9_9FUNG</name>
<dbReference type="AlphaFoldDB" id="A0A9W8G7L9"/>
<comment type="caution">
    <text evidence="3">The sequence shown here is derived from an EMBL/GenBank/DDBJ whole genome shotgun (WGS) entry which is preliminary data.</text>
</comment>
<feature type="compositionally biased region" description="Polar residues" evidence="1">
    <location>
        <begin position="182"/>
        <end position="193"/>
    </location>
</feature>
<organism evidence="3 4">
    <name type="scientific">Coemansia spiralis</name>
    <dbReference type="NCBI Taxonomy" id="417178"/>
    <lineage>
        <taxon>Eukaryota</taxon>
        <taxon>Fungi</taxon>
        <taxon>Fungi incertae sedis</taxon>
        <taxon>Zoopagomycota</taxon>
        <taxon>Kickxellomycotina</taxon>
        <taxon>Kickxellomycetes</taxon>
        <taxon>Kickxellales</taxon>
        <taxon>Kickxellaceae</taxon>
        <taxon>Coemansia</taxon>
    </lineage>
</organism>
<feature type="compositionally biased region" description="Basic and acidic residues" evidence="1">
    <location>
        <begin position="194"/>
        <end position="204"/>
    </location>
</feature>
<feature type="domain" description="SAM" evidence="2">
    <location>
        <begin position="48"/>
        <end position="114"/>
    </location>
</feature>
<dbReference type="Proteomes" id="UP001151518">
    <property type="component" value="Unassembled WGS sequence"/>
</dbReference>
<reference evidence="3" key="1">
    <citation type="submission" date="2022-07" db="EMBL/GenBank/DDBJ databases">
        <title>Phylogenomic reconstructions and comparative analyses of Kickxellomycotina fungi.</title>
        <authorList>
            <person name="Reynolds N.K."/>
            <person name="Stajich J.E."/>
            <person name="Barry K."/>
            <person name="Grigoriev I.V."/>
            <person name="Crous P."/>
            <person name="Smith M.E."/>
        </authorList>
    </citation>
    <scope>NUCLEOTIDE SEQUENCE</scope>
    <source>
        <strain evidence="3">NRRL 3115</strain>
    </source>
</reference>
<dbReference type="Pfam" id="PF07647">
    <property type="entry name" value="SAM_2"/>
    <property type="match status" value="1"/>
</dbReference>
<dbReference type="OrthoDB" id="73680at2759"/>
<gene>
    <name evidence="3" type="ORF">GGI25_003684</name>
</gene>
<evidence type="ECO:0000259" key="2">
    <source>
        <dbReference type="PROSITE" id="PS50105"/>
    </source>
</evidence>
<dbReference type="InterPro" id="IPR001660">
    <property type="entry name" value="SAM"/>
</dbReference>
<feature type="region of interest" description="Disordered" evidence="1">
    <location>
        <begin position="372"/>
        <end position="446"/>
    </location>
</feature>
<feature type="region of interest" description="Disordered" evidence="1">
    <location>
        <begin position="155"/>
        <end position="286"/>
    </location>
</feature>
<protein>
    <recommendedName>
        <fullName evidence="2">SAM domain-containing protein</fullName>
    </recommendedName>
</protein>
<feature type="compositionally biased region" description="Basic residues" evidence="1">
    <location>
        <begin position="167"/>
        <end position="181"/>
    </location>
</feature>
<evidence type="ECO:0000256" key="1">
    <source>
        <dbReference type="SAM" id="MobiDB-lite"/>
    </source>
</evidence>
<feature type="compositionally biased region" description="Low complexity" evidence="1">
    <location>
        <begin position="403"/>
        <end position="415"/>
    </location>
</feature>
<proteinExistence type="predicted"/>
<dbReference type="SUPFAM" id="SSF47769">
    <property type="entry name" value="SAM/Pointed domain"/>
    <property type="match status" value="1"/>
</dbReference>
<dbReference type="Gene3D" id="1.10.150.50">
    <property type="entry name" value="Transcription Factor, Ets-1"/>
    <property type="match status" value="1"/>
</dbReference>
<evidence type="ECO:0000313" key="3">
    <source>
        <dbReference type="EMBL" id="KAJ2676178.1"/>
    </source>
</evidence>
<feature type="compositionally biased region" description="Low complexity" evidence="1">
    <location>
        <begin position="432"/>
        <end position="446"/>
    </location>
</feature>
<dbReference type="PROSITE" id="PS50105">
    <property type="entry name" value="SAM_DOMAIN"/>
    <property type="match status" value="1"/>
</dbReference>
<dbReference type="EMBL" id="JANBTW010000042">
    <property type="protein sequence ID" value="KAJ2676178.1"/>
    <property type="molecule type" value="Genomic_DNA"/>
</dbReference>
<feature type="region of interest" description="Disordered" evidence="1">
    <location>
        <begin position="1"/>
        <end position="48"/>
    </location>
</feature>
<evidence type="ECO:0000313" key="4">
    <source>
        <dbReference type="Proteomes" id="UP001151518"/>
    </source>
</evidence>
<feature type="compositionally biased region" description="Low complexity" evidence="1">
    <location>
        <begin position="11"/>
        <end position="33"/>
    </location>
</feature>
<feature type="compositionally biased region" description="Pro residues" evidence="1">
    <location>
        <begin position="34"/>
        <end position="43"/>
    </location>
</feature>
<sequence>MASSPLPLPPQADAAQTESIPAEAAPAEAAPASPSKPQPPLPEHPGQWSVDDVCRWAQSQQHLADVAPVLREHAMDGHVLINYVTNTVLAEELGISAFGTRVHVLEAIETLRWNAGLCTKVRYASPPPASASTSAVAAAADSASAAAFSSERQYLAEDSLSPPPYARSHRRAHSRQTHHPSHSSQRSLSNTPESDQHRSSKEGSPDADAEPGHTHHSKRSASRVADAEKKRQKRAALKKNPVLYAEYLQKERERNARRRARLRAERGRSNSNGNANDDRPGAHAATDAHAAVAAALVASRLDSADAYDSSANSYMHATDAAKPIPSYAPFATAPAAATAVAAASAADRHVLAGLGVSSPAAVSAAAVHIHSPLQPPPHNLRRGADAAGADAHATKAPTNIGGASANSRSSSSNSRYFHHTSNGSHTEHQHQHQQQQQQEHQAAHVV</sequence>